<dbReference type="Proteomes" id="UP000295280">
    <property type="component" value="Unassembled WGS sequence"/>
</dbReference>
<dbReference type="Pfam" id="PF01553">
    <property type="entry name" value="Acyltransferase"/>
    <property type="match status" value="1"/>
</dbReference>
<dbReference type="EMBL" id="SCWD01000001">
    <property type="protein sequence ID" value="TDM04232.1"/>
    <property type="molecule type" value="Genomic_DNA"/>
</dbReference>
<evidence type="ECO:0000313" key="11">
    <source>
        <dbReference type="Proteomes" id="UP000295280"/>
    </source>
</evidence>
<dbReference type="InterPro" id="IPR004552">
    <property type="entry name" value="AGP_acyltrans"/>
</dbReference>
<dbReference type="PANTHER" id="PTHR10434">
    <property type="entry name" value="1-ACYL-SN-GLYCEROL-3-PHOSPHATE ACYLTRANSFERASE"/>
    <property type="match status" value="1"/>
</dbReference>
<dbReference type="AlphaFoldDB" id="A0A9Q8CN36"/>
<dbReference type="SMART" id="SM00563">
    <property type="entry name" value="PlsC"/>
    <property type="match status" value="1"/>
</dbReference>
<comment type="caution">
    <text evidence="10">The sequence shown here is derived from an EMBL/GenBank/DDBJ whole genome shotgun (WGS) entry which is preliminary data.</text>
</comment>
<keyword evidence="5 7" id="KW-0443">Lipid metabolism</keyword>
<evidence type="ECO:0000256" key="5">
    <source>
        <dbReference type="ARBA" id="ARBA00023098"/>
    </source>
</evidence>
<evidence type="ECO:0000256" key="7">
    <source>
        <dbReference type="RuleBase" id="RU361267"/>
    </source>
</evidence>
<evidence type="ECO:0000313" key="10">
    <source>
        <dbReference type="EMBL" id="TDM04232.1"/>
    </source>
</evidence>
<dbReference type="GO" id="GO:0006654">
    <property type="term" value="P:phosphatidic acid biosynthetic process"/>
    <property type="evidence" value="ECO:0007669"/>
    <property type="project" value="TreeGrafter"/>
</dbReference>
<comment type="similarity">
    <text evidence="2 7">Belongs to the 1-acyl-sn-glycerol-3-phosphate acyltransferase family.</text>
</comment>
<dbReference type="NCBIfam" id="TIGR00530">
    <property type="entry name" value="AGP_acyltrn"/>
    <property type="match status" value="1"/>
</dbReference>
<reference evidence="10 11" key="1">
    <citation type="submission" date="2019-01" db="EMBL/GenBank/DDBJ databases">
        <title>Draft genome sequences of the type strains of six Macrococcus species.</title>
        <authorList>
            <person name="Mazhar S."/>
            <person name="Altermann E."/>
            <person name="Hill C."/>
            <person name="Mcauliffe O."/>
        </authorList>
    </citation>
    <scope>NUCLEOTIDE SEQUENCE [LARGE SCALE GENOMIC DNA]</scope>
    <source>
        <strain evidence="10 11">ATCC 51828</strain>
    </source>
</reference>
<dbReference type="OrthoDB" id="9803035at2"/>
<evidence type="ECO:0000256" key="8">
    <source>
        <dbReference type="SAM" id="SignalP"/>
    </source>
</evidence>
<dbReference type="GO" id="GO:0016020">
    <property type="term" value="C:membrane"/>
    <property type="evidence" value="ECO:0007669"/>
    <property type="project" value="InterPro"/>
</dbReference>
<dbReference type="CDD" id="cd07989">
    <property type="entry name" value="LPLAT_AGPAT-like"/>
    <property type="match status" value="1"/>
</dbReference>
<comment type="pathway">
    <text evidence="1">Lipid metabolism.</text>
</comment>
<protein>
    <recommendedName>
        <fullName evidence="7">1-acyl-sn-glycerol-3-phosphate acyltransferase</fullName>
        <ecNumber evidence="7">2.3.1.51</ecNumber>
    </recommendedName>
</protein>
<evidence type="ECO:0000256" key="6">
    <source>
        <dbReference type="ARBA" id="ARBA00023315"/>
    </source>
</evidence>
<dbReference type="InterPro" id="IPR002123">
    <property type="entry name" value="Plipid/glycerol_acylTrfase"/>
</dbReference>
<keyword evidence="4 7" id="KW-0808">Transferase</keyword>
<accession>A0A9Q8CN36</accession>
<dbReference type="SUPFAM" id="SSF69593">
    <property type="entry name" value="Glycerol-3-phosphate (1)-acyltransferase"/>
    <property type="match status" value="1"/>
</dbReference>
<keyword evidence="8" id="KW-0732">Signal</keyword>
<gene>
    <name evidence="10" type="ORF">ERX40_03430</name>
</gene>
<name>A0A9Q8CN36_9STAP</name>
<keyword evidence="3 7" id="KW-0444">Lipid biosynthesis</keyword>
<dbReference type="PANTHER" id="PTHR10434:SF64">
    <property type="entry name" value="1-ACYL-SN-GLYCEROL-3-PHOSPHATE ACYLTRANSFERASE-RELATED"/>
    <property type="match status" value="1"/>
</dbReference>
<keyword evidence="6 7" id="KW-0012">Acyltransferase</keyword>
<feature type="signal peptide" evidence="8">
    <location>
        <begin position="1"/>
        <end position="24"/>
    </location>
</feature>
<feature type="domain" description="Phospholipid/glycerol acyltransferase" evidence="9">
    <location>
        <begin position="74"/>
        <end position="188"/>
    </location>
</feature>
<comment type="domain">
    <text evidence="7">The HXXXXD motif is essential for acyltransferase activity and may constitute the binding site for the phosphate moiety of the glycerol-3-phosphate.</text>
</comment>
<keyword evidence="7" id="KW-1208">Phospholipid metabolism</keyword>
<dbReference type="GO" id="GO:0003841">
    <property type="term" value="F:1-acylglycerol-3-phosphate O-acyltransferase activity"/>
    <property type="evidence" value="ECO:0007669"/>
    <property type="project" value="UniProtKB-UniRule"/>
</dbReference>
<dbReference type="EC" id="2.3.1.51" evidence="7"/>
<dbReference type="RefSeq" id="WP_133417093.1">
    <property type="nucleotide sequence ID" value="NZ_SCWD01000001.1"/>
</dbReference>
<keyword evidence="7" id="KW-0594">Phospholipid biosynthesis</keyword>
<sequence>MFRLMRTVAIIVGYAALATTRLNAMEQKKKTLPTVHSQDTYTSLMAKKWAGCILDSAGVTVEVTGNNSNDDKPVLLISNHEGNFDIPVLIHAIERPFGFVSKIEVKQIPFLDKWMVALNSIYLDRSNRRSSLQMIKDGVASLKAGHNLLIFPEGHRSKGQGLQEFKAGGLKIAKSAGVDIVPVAISGTSDIMEKYDSKRMVPGKVTVQILEPVPASVFTDHSLDEVGQLIRQRIAEALTRA</sequence>
<evidence type="ECO:0000256" key="3">
    <source>
        <dbReference type="ARBA" id="ARBA00022516"/>
    </source>
</evidence>
<evidence type="ECO:0000259" key="9">
    <source>
        <dbReference type="SMART" id="SM00563"/>
    </source>
</evidence>
<proteinExistence type="inferred from homology"/>
<feature type="chain" id="PRO_5040427525" description="1-acyl-sn-glycerol-3-phosphate acyltransferase" evidence="8">
    <location>
        <begin position="25"/>
        <end position="241"/>
    </location>
</feature>
<keyword evidence="11" id="KW-1185">Reference proteome</keyword>
<organism evidence="10 11">
    <name type="scientific">Macrococcus carouselicus</name>
    <dbReference type="NCBI Taxonomy" id="69969"/>
    <lineage>
        <taxon>Bacteria</taxon>
        <taxon>Bacillati</taxon>
        <taxon>Bacillota</taxon>
        <taxon>Bacilli</taxon>
        <taxon>Bacillales</taxon>
        <taxon>Staphylococcaceae</taxon>
        <taxon>Macrococcus</taxon>
    </lineage>
</organism>
<comment type="catalytic activity">
    <reaction evidence="7">
        <text>a 1-acyl-sn-glycero-3-phosphate + an acyl-CoA = a 1,2-diacyl-sn-glycero-3-phosphate + CoA</text>
        <dbReference type="Rhea" id="RHEA:19709"/>
        <dbReference type="ChEBI" id="CHEBI:57287"/>
        <dbReference type="ChEBI" id="CHEBI:57970"/>
        <dbReference type="ChEBI" id="CHEBI:58342"/>
        <dbReference type="ChEBI" id="CHEBI:58608"/>
        <dbReference type="EC" id="2.3.1.51"/>
    </reaction>
</comment>
<evidence type="ECO:0000256" key="2">
    <source>
        <dbReference type="ARBA" id="ARBA00008655"/>
    </source>
</evidence>
<evidence type="ECO:0000256" key="1">
    <source>
        <dbReference type="ARBA" id="ARBA00005189"/>
    </source>
</evidence>
<evidence type="ECO:0000256" key="4">
    <source>
        <dbReference type="ARBA" id="ARBA00022679"/>
    </source>
</evidence>